<keyword evidence="1" id="KW-1133">Transmembrane helix</keyword>
<sequence length="154" mass="17071">MLTEHIIEVKYKILRKRVKLASLSAAGIAAVPIPGLSAVANLAILAEEVNHYKNVFGLTESILRAIVGLQIVELHCAAFLVGSHLLTRVIVERLGNHWSLLVVEAYLHCLIFIGQFISSGISAVLTYAFLSKILNDFRDDAITVYRFRSRSQRA</sequence>
<dbReference type="AlphaFoldDB" id="A0A8S3U5I3"/>
<reference evidence="2" key="1">
    <citation type="submission" date="2021-03" db="EMBL/GenBank/DDBJ databases">
        <authorList>
            <person name="Bekaert M."/>
        </authorList>
    </citation>
    <scope>NUCLEOTIDE SEQUENCE</scope>
</reference>
<dbReference type="OrthoDB" id="422720at2759"/>
<evidence type="ECO:0000313" key="3">
    <source>
        <dbReference type="Proteomes" id="UP000683360"/>
    </source>
</evidence>
<evidence type="ECO:0000313" key="2">
    <source>
        <dbReference type="EMBL" id="CAG2241555.1"/>
    </source>
</evidence>
<comment type="caution">
    <text evidence="2">The sequence shown here is derived from an EMBL/GenBank/DDBJ whole genome shotgun (WGS) entry which is preliminary data.</text>
</comment>
<feature type="transmembrane region" description="Helical" evidence="1">
    <location>
        <begin position="20"/>
        <end position="45"/>
    </location>
</feature>
<feature type="transmembrane region" description="Helical" evidence="1">
    <location>
        <begin position="65"/>
        <end position="86"/>
    </location>
</feature>
<dbReference type="InterPro" id="IPR007743">
    <property type="entry name" value="Immunity-related_GTPase-like"/>
</dbReference>
<feature type="transmembrane region" description="Helical" evidence="1">
    <location>
        <begin position="106"/>
        <end position="130"/>
    </location>
</feature>
<dbReference type="Proteomes" id="UP000683360">
    <property type="component" value="Unassembled WGS sequence"/>
</dbReference>
<keyword evidence="3" id="KW-1185">Reference proteome</keyword>
<dbReference type="GO" id="GO:0005525">
    <property type="term" value="F:GTP binding"/>
    <property type="evidence" value="ECO:0007669"/>
    <property type="project" value="InterPro"/>
</dbReference>
<dbReference type="PANTHER" id="PTHR32341:SF10">
    <property type="entry name" value="INTERFERON-INDUCIBLE GTPASE 5"/>
    <property type="match status" value="1"/>
</dbReference>
<keyword evidence="1" id="KW-0812">Transmembrane</keyword>
<protein>
    <submittedName>
        <fullName evidence="2">Uncharacterized protein</fullName>
    </submittedName>
</protein>
<dbReference type="PANTHER" id="PTHR32341">
    <property type="entry name" value="INTERFERON-INDUCIBLE GTPASE"/>
    <property type="match status" value="1"/>
</dbReference>
<dbReference type="Pfam" id="PF05049">
    <property type="entry name" value="IIGP"/>
    <property type="match status" value="1"/>
</dbReference>
<dbReference type="InterPro" id="IPR051515">
    <property type="entry name" value="IRG"/>
</dbReference>
<keyword evidence="1" id="KW-0472">Membrane</keyword>
<name>A0A8S3U5I3_MYTED</name>
<accession>A0A8S3U5I3</accession>
<organism evidence="2 3">
    <name type="scientific">Mytilus edulis</name>
    <name type="common">Blue mussel</name>
    <dbReference type="NCBI Taxonomy" id="6550"/>
    <lineage>
        <taxon>Eukaryota</taxon>
        <taxon>Metazoa</taxon>
        <taxon>Spiralia</taxon>
        <taxon>Lophotrochozoa</taxon>
        <taxon>Mollusca</taxon>
        <taxon>Bivalvia</taxon>
        <taxon>Autobranchia</taxon>
        <taxon>Pteriomorphia</taxon>
        <taxon>Mytilida</taxon>
        <taxon>Mytiloidea</taxon>
        <taxon>Mytilidae</taxon>
        <taxon>Mytilinae</taxon>
        <taxon>Mytilus</taxon>
    </lineage>
</organism>
<proteinExistence type="predicted"/>
<gene>
    <name evidence="2" type="ORF">MEDL_53774</name>
</gene>
<dbReference type="GO" id="GO:0016020">
    <property type="term" value="C:membrane"/>
    <property type="evidence" value="ECO:0007669"/>
    <property type="project" value="InterPro"/>
</dbReference>
<evidence type="ECO:0000256" key="1">
    <source>
        <dbReference type="SAM" id="Phobius"/>
    </source>
</evidence>
<dbReference type="EMBL" id="CAJPWZ010002590">
    <property type="protein sequence ID" value="CAG2241555.1"/>
    <property type="molecule type" value="Genomic_DNA"/>
</dbReference>